<organism evidence="1 2">
    <name type="scientific">Argiope bruennichi</name>
    <name type="common">Wasp spider</name>
    <name type="synonym">Aranea bruennichi</name>
    <dbReference type="NCBI Taxonomy" id="94029"/>
    <lineage>
        <taxon>Eukaryota</taxon>
        <taxon>Metazoa</taxon>
        <taxon>Ecdysozoa</taxon>
        <taxon>Arthropoda</taxon>
        <taxon>Chelicerata</taxon>
        <taxon>Arachnida</taxon>
        <taxon>Araneae</taxon>
        <taxon>Araneomorphae</taxon>
        <taxon>Entelegynae</taxon>
        <taxon>Araneoidea</taxon>
        <taxon>Araneidae</taxon>
        <taxon>Argiope</taxon>
    </lineage>
</organism>
<sequence length="80" mass="9031">MDQKWKRHCKTHNVNVRSYPDLSNLVIDPLTEDDSGIFTYNFVFVSVKVPPAWKLMPSDVDAVSGENIVLNCQGTGHLNQ</sequence>
<dbReference type="Proteomes" id="UP000807504">
    <property type="component" value="Unassembled WGS sequence"/>
</dbReference>
<comment type="caution">
    <text evidence="1">The sequence shown here is derived from an EMBL/GenBank/DDBJ whole genome shotgun (WGS) entry which is preliminary data.</text>
</comment>
<evidence type="ECO:0000313" key="2">
    <source>
        <dbReference type="Proteomes" id="UP000807504"/>
    </source>
</evidence>
<reference evidence="1" key="2">
    <citation type="submission" date="2020-06" db="EMBL/GenBank/DDBJ databases">
        <authorList>
            <person name="Sheffer M."/>
        </authorList>
    </citation>
    <scope>NUCLEOTIDE SEQUENCE</scope>
</reference>
<evidence type="ECO:0000313" key="1">
    <source>
        <dbReference type="EMBL" id="KAF8793107.1"/>
    </source>
</evidence>
<dbReference type="AlphaFoldDB" id="A0A8T0FPI4"/>
<reference evidence="1" key="1">
    <citation type="journal article" date="2020" name="bioRxiv">
        <title>Chromosome-level reference genome of the European wasp spider Argiope bruennichi: a resource for studies on range expansion and evolutionary adaptation.</title>
        <authorList>
            <person name="Sheffer M.M."/>
            <person name="Hoppe A."/>
            <person name="Krehenwinkel H."/>
            <person name="Uhl G."/>
            <person name="Kuss A.W."/>
            <person name="Jensen L."/>
            <person name="Jensen C."/>
            <person name="Gillespie R.G."/>
            <person name="Hoff K.J."/>
            <person name="Prost S."/>
        </authorList>
    </citation>
    <scope>NUCLEOTIDE SEQUENCE</scope>
</reference>
<gene>
    <name evidence="1" type="ORF">HNY73_004631</name>
</gene>
<proteinExistence type="predicted"/>
<name>A0A8T0FPI4_ARGBR</name>
<keyword evidence="2" id="KW-1185">Reference proteome</keyword>
<dbReference type="EMBL" id="JABXBU010000003">
    <property type="protein sequence ID" value="KAF8793107.1"/>
    <property type="molecule type" value="Genomic_DNA"/>
</dbReference>
<protein>
    <submittedName>
        <fullName evidence="1">Uncharacterized protein</fullName>
    </submittedName>
</protein>
<accession>A0A8T0FPI4</accession>